<dbReference type="EMBL" id="AAZF01000002">
    <property type="protein sequence ID" value="EDJ93412.1"/>
    <property type="molecule type" value="Genomic_DNA"/>
</dbReference>
<gene>
    <name evidence="1" type="ORF">CGSHi3655_02584</name>
</gene>
<comment type="caution">
    <text evidence="1">The sequence shown here is derived from an EMBL/GenBank/DDBJ whole genome shotgun (WGS) entry which is preliminary data.</text>
</comment>
<proteinExistence type="predicted"/>
<organism evidence="1 2">
    <name type="scientific">Haemophilus influenzae (strain NTHi 3655)</name>
    <dbReference type="NCBI Taxonomy" id="375177"/>
    <lineage>
        <taxon>Bacteria</taxon>
        <taxon>Pseudomonadati</taxon>
        <taxon>Pseudomonadota</taxon>
        <taxon>Gammaproteobacteria</taxon>
        <taxon>Pasteurellales</taxon>
        <taxon>Pasteurellaceae</taxon>
        <taxon>Haemophilus</taxon>
    </lineage>
</organism>
<protein>
    <submittedName>
        <fullName evidence="1">Uncharacterized protein</fullName>
    </submittedName>
</protein>
<evidence type="ECO:0000313" key="1">
    <source>
        <dbReference type="EMBL" id="EDJ93412.1"/>
    </source>
</evidence>
<accession>A0A0H3PIP2</accession>
<dbReference type="Proteomes" id="UP000003185">
    <property type="component" value="Unassembled WGS sequence"/>
</dbReference>
<name>A0A0H3PIP2_HAEI3</name>
<dbReference type="AlphaFoldDB" id="A0A0H3PIP2"/>
<sequence>MGYCRENIWLVKESAVKFLVEFYVKFNRLIGCI</sequence>
<reference evidence="1 2" key="1">
    <citation type="journal article" date="2007" name="Genome Biol.">
        <title>Characterization and modeling of the Haemophilus influenzae core and supragenomes based on the complete genomic sequences of Rd and 12 clinical nontypeable strains.</title>
        <authorList>
            <person name="Hogg J.S."/>
            <person name="Hu F.Z."/>
            <person name="Janto B."/>
            <person name="Boissy R."/>
            <person name="Hayes J."/>
            <person name="Keefe R."/>
            <person name="Post J.C."/>
            <person name="Ehrlich G.D."/>
        </authorList>
    </citation>
    <scope>NUCLEOTIDE SEQUENCE [LARGE SCALE GENOMIC DNA]</scope>
    <source>
        <strain evidence="2">NTHi 3655</strain>
    </source>
</reference>
<evidence type="ECO:0000313" key="2">
    <source>
        <dbReference type="Proteomes" id="UP000003185"/>
    </source>
</evidence>